<dbReference type="Proteomes" id="UP000010310">
    <property type="component" value="Unassembled WGS sequence"/>
</dbReference>
<accession>K6H0G4</accession>
<name>K6H0G4_9GAMM</name>
<dbReference type="Pfam" id="PF06082">
    <property type="entry name" value="YjbH"/>
    <property type="match status" value="1"/>
</dbReference>
<proteinExistence type="predicted"/>
<evidence type="ECO:0000313" key="2">
    <source>
        <dbReference type="Proteomes" id="UP000010310"/>
    </source>
</evidence>
<dbReference type="AlphaFoldDB" id="K6H0G4"/>
<reference evidence="1 2" key="1">
    <citation type="submission" date="2012-09" db="EMBL/GenBank/DDBJ databases">
        <authorList>
            <person name="Dupont C.L."/>
            <person name="Rusch D.B."/>
            <person name="Lombardo M.-J."/>
            <person name="Novotny M."/>
            <person name="Yee-Greenbaum J."/>
            <person name="Laskin R."/>
        </authorList>
    </citation>
    <scope>NUCLEOTIDE SEQUENCE [LARGE SCALE GENOMIC DNA]</scope>
    <source>
        <strain evidence="1">SAR86E</strain>
    </source>
</reference>
<keyword evidence="2" id="KW-1185">Reference proteome</keyword>
<protein>
    <submittedName>
        <fullName evidence="1">Uncharacterized lipoprotein YjbH</fullName>
    </submittedName>
</protein>
<keyword evidence="1" id="KW-0449">Lipoprotein</keyword>
<sequence length="709" mass="80544">MYKVVLIYFLIFTTQASSSIQDYIYPYNEFSYSNYGTLGLIQNPNARFLEEGSLGFAWTHNEPYLRGSLIAYPFNWMEVSYQYADINNRLYSLVDEFSGSQSLKDKSFDAKFRLIKESKYVPQISIGFRDLAGTGVFSSEFLVASKFLSPGLDFSFGIGWGNLTGHPIKNPLQEISDRFELRTSSVGEGGELNINDYFSGSAGYFLGAEYYIPRSKGLRLKIEFDGTNYKTENDIPLRQDSKLNVGLLFPQSKNLSYKLNYIRGNTLSFGFSYKLNLGKKNSQTLSKQKQTPIANTDAIKIVTSKSKSNLYKASLKYLSDDKFYLQHATSNDNSLEVVLSQTQYRNPIISSGRALNILNQIAPKNINSLKVSEINGGIGIYSTEVDRGSLSRGKNFFLPPKPDADISFQPFYYGGVNDYEFNPKAKYPAFFHTIGPDLRSQIGGPDGFFFGDLKLKSSSELLISRNISVLSEVSYGLYDNMDDLKLPSDSILPHVRTDIVQYLKQSRNLSIQRMQLNKFGQFSPSIFYKFSGGILESMFNGYGGEILYKPFEKNHAIGFEAWKVFQRNYDQMFGIRDYNTLTGHLSFYYTEPKSNVTFRMKGGKFLAKDSGISFEFWRVFYSGFRLGAFFTLTDISKEEFGEGSFDKGFYFHVPLEIFSNSYNRRNFGWGLRPLTRDGGAALIHSHPLWGIANSSNNNSFNRHVADFYD</sequence>
<evidence type="ECO:0000313" key="1">
    <source>
        <dbReference type="EMBL" id="EKO36033.1"/>
    </source>
</evidence>
<comment type="caution">
    <text evidence="1">The sequence shown here is derived from an EMBL/GenBank/DDBJ whole genome shotgun (WGS) entry which is preliminary data.</text>
</comment>
<gene>
    <name evidence="1" type="ORF">B273_0604</name>
</gene>
<dbReference type="STRING" id="1208365.B273_0604"/>
<dbReference type="EMBL" id="AMWX01000012">
    <property type="protein sequence ID" value="EKO36033.1"/>
    <property type="molecule type" value="Genomic_DNA"/>
</dbReference>
<organism evidence="1 2">
    <name type="scientific">SAR86 cluster bacterium SAR86E</name>
    <dbReference type="NCBI Taxonomy" id="1208365"/>
    <lineage>
        <taxon>Bacteria</taxon>
        <taxon>Pseudomonadati</taxon>
        <taxon>Pseudomonadota</taxon>
        <taxon>Gammaproteobacteria</taxon>
        <taxon>SAR86 cluster</taxon>
    </lineage>
</organism>
<dbReference type="PATRIC" id="fig|1208365.4.peg.1196"/>
<dbReference type="InterPro" id="IPR010344">
    <property type="entry name" value="YbjH"/>
</dbReference>